<dbReference type="Gene3D" id="2.40.320.10">
    <property type="entry name" value="Hypothetical Protein Pfu-838710-001"/>
    <property type="match status" value="1"/>
</dbReference>
<dbReference type="EMBL" id="PYSW02000040">
    <property type="protein sequence ID" value="KAG2375098.1"/>
    <property type="molecule type" value="Genomic_DNA"/>
</dbReference>
<reference evidence="1 2" key="1">
    <citation type="journal article" date="2018" name="BMC Genomics">
        <title>The genome of Naegleria lovaniensis, the basis for a comparative approach to unravel pathogenicity factors of the human pathogenic amoeba N. fowleri.</title>
        <authorList>
            <person name="Liechti N."/>
            <person name="Schurch N."/>
            <person name="Bruggmann R."/>
            <person name="Wittwer M."/>
        </authorList>
    </citation>
    <scope>NUCLEOTIDE SEQUENCE [LARGE SCALE GENOMIC DNA]</scope>
    <source>
        <strain evidence="1 2">ATCC 30569</strain>
    </source>
</reference>
<protein>
    <submittedName>
        <fullName evidence="1">Uncharacterized protein</fullName>
    </submittedName>
</protein>
<evidence type="ECO:0000313" key="2">
    <source>
        <dbReference type="Proteomes" id="UP000816034"/>
    </source>
</evidence>
<proteinExistence type="predicted"/>
<dbReference type="Proteomes" id="UP000816034">
    <property type="component" value="Unassembled WGS sequence"/>
</dbReference>
<gene>
    <name evidence="1" type="ORF">C9374_010102</name>
</gene>
<name>A0AA88GH58_NAELO</name>
<organism evidence="1 2">
    <name type="scientific">Naegleria lovaniensis</name>
    <name type="common">Amoeba</name>
    <dbReference type="NCBI Taxonomy" id="51637"/>
    <lineage>
        <taxon>Eukaryota</taxon>
        <taxon>Discoba</taxon>
        <taxon>Heterolobosea</taxon>
        <taxon>Tetramitia</taxon>
        <taxon>Eutetramitia</taxon>
        <taxon>Vahlkampfiidae</taxon>
        <taxon>Naegleria</taxon>
    </lineage>
</organism>
<keyword evidence="2" id="KW-1185">Reference proteome</keyword>
<dbReference type="GeneID" id="68102556"/>
<comment type="caution">
    <text evidence="1">The sequence shown here is derived from an EMBL/GenBank/DDBJ whole genome shotgun (WGS) entry which is preliminary data.</text>
</comment>
<accession>A0AA88GH58</accession>
<dbReference type="AlphaFoldDB" id="A0AA88GH58"/>
<sequence>MYSVARRFTSSSNLASVYKAQSTRALFAKSAKFAQNTNNSHQLLSQVGVVQKAFSHDVHVNLQFGFENPQQVLDLLKEHGGKVEQTNKYTVTYYDSVPQDEVLSDASEYAKQRQSFEKYTMTSKDTWLFKITASDGSTTWKCTYPVSDEGKTHLDKPIVERAFAYNTANGEREIRRFLNLQQDMTSEARTGKKLATLDEDLRSRLGVVPFAKFDMTETLVSVSPIISYAAVNVALNEASFGYKLGSLNCHVNNATEEMAIDLATHLTRMMQSTKLNKLQTPYLRSVIQEYLYRHRPSTHYKVLLDVGIRDDKLMNKDYAREVLNASLEKRGLTPPAEEEEEEESK</sequence>
<dbReference type="RefSeq" id="XP_044544272.1">
    <property type="nucleotide sequence ID" value="XM_044685610.1"/>
</dbReference>
<evidence type="ECO:0000313" key="1">
    <source>
        <dbReference type="EMBL" id="KAG2375098.1"/>
    </source>
</evidence>